<name>A0AAW5N6W6_9BACT</name>
<dbReference type="RefSeq" id="WP_258335986.1">
    <property type="nucleotide sequence ID" value="NZ_JANRHJ010000012.1"/>
</dbReference>
<dbReference type="EMBL" id="JANRHJ010000012">
    <property type="protein sequence ID" value="MCR8874540.1"/>
    <property type="molecule type" value="Genomic_DNA"/>
</dbReference>
<gene>
    <name evidence="1" type="ORF">NW209_11020</name>
</gene>
<evidence type="ECO:0000313" key="1">
    <source>
        <dbReference type="EMBL" id="MCR8874540.1"/>
    </source>
</evidence>
<sequence>MNNIKLKYDPNLSVKDNALKCGVSESAIRKFIRINNIDRRYDAKVAKARLIHKLKKEQPDMTLAELSRVTGYSVNTIKKYLLTDADASKIDTNKVSTFDFTQPSVVIKTVSDSQDEILYNILRLYVQRDTYDCDFTYSVGNFYVNLKKPQLRFDVNPQSDDIQPLSEAYNIRPNSLHSAVVDLPFIVNVNNNGNFKSKIAKRFDYFHSEEELYEANDNMIALAYNKLKVGGYLIMKSMDVCGPSKQIWVGNYVQNKAAECGFVLEDIFILISQTKYLYTSGLKQRHARKYHSYFFVFRKAKKHK</sequence>
<proteinExistence type="predicted"/>
<protein>
    <submittedName>
        <fullName evidence="1">Uncharacterized protein</fullName>
    </submittedName>
</protein>
<keyword evidence="2" id="KW-1185">Reference proteome</keyword>
<dbReference type="AlphaFoldDB" id="A0AAW5N6W6"/>
<evidence type="ECO:0000313" key="2">
    <source>
        <dbReference type="Proteomes" id="UP001204579"/>
    </source>
</evidence>
<dbReference type="Proteomes" id="UP001204579">
    <property type="component" value="Unassembled WGS sequence"/>
</dbReference>
<organism evidence="1 2">
    <name type="scientific">Phocaeicola barnesiae</name>
    <dbReference type="NCBI Taxonomy" id="376804"/>
    <lineage>
        <taxon>Bacteria</taxon>
        <taxon>Pseudomonadati</taxon>
        <taxon>Bacteroidota</taxon>
        <taxon>Bacteroidia</taxon>
        <taxon>Bacteroidales</taxon>
        <taxon>Bacteroidaceae</taxon>
        <taxon>Phocaeicola</taxon>
    </lineage>
</organism>
<comment type="caution">
    <text evidence="1">The sequence shown here is derived from an EMBL/GenBank/DDBJ whole genome shotgun (WGS) entry which is preliminary data.</text>
</comment>
<dbReference type="Gene3D" id="3.40.50.150">
    <property type="entry name" value="Vaccinia Virus protein VP39"/>
    <property type="match status" value="1"/>
</dbReference>
<dbReference type="InterPro" id="IPR029063">
    <property type="entry name" value="SAM-dependent_MTases_sf"/>
</dbReference>
<accession>A0AAW5N6W6</accession>
<reference evidence="1 2" key="1">
    <citation type="submission" date="2022-08" db="EMBL/GenBank/DDBJ databases">
        <authorList>
            <person name="Zeman M."/>
            <person name="Kubasova T."/>
        </authorList>
    </citation>
    <scope>NUCLEOTIDE SEQUENCE [LARGE SCALE GENOMIC DNA]</scope>
    <source>
        <strain evidence="1 2">ET62</strain>
    </source>
</reference>